<proteinExistence type="predicted"/>
<sequence length="423" mass="47321">ARARRTDHSRTAAGRAGHRARGGSVVGAWPSKPADAAAFRATDRRTGAIAGRPVARHANRRQRGGTARERGVLRCPAGQHRHRALHRALRNLPLERWRPQPARDRGARGTRPCRYHGAGAARRDRWQAGTRGDRPAAPGSWLSRRVLQQALTASPGRTQRPYPSQDRGRRRPRGVRRRPLHRRLLDAGNRLRRRDRHQPAPARAGRACAAGSLQRELGRPDRRDVRGGRGVSPTAASRKSPRPCRVRQTRGFGVVGKAVLLRGDLPRPQATLDPESLLHSRARHDHRARRGGRPRRGRARAHAIGRQLGQSAGAARWPPQLRTPAARRRAVVRIPARAAAPEGDDDRWRVERRGLDQLRRPLVRDERRDHAWSSRPQPGRPARRDLRTLRVGRNRGHARCMAPARPLAQGEGLCGVQHQRVAL</sequence>
<evidence type="ECO:0000256" key="1">
    <source>
        <dbReference type="SAM" id="MobiDB-lite"/>
    </source>
</evidence>
<reference evidence="2" key="1">
    <citation type="submission" date="2020-02" db="EMBL/GenBank/DDBJ databases">
        <authorList>
            <person name="Meier V. D."/>
        </authorList>
    </citation>
    <scope>NUCLEOTIDE SEQUENCE</scope>
    <source>
        <strain evidence="2">AVDCRST_MAG71</strain>
    </source>
</reference>
<protein>
    <submittedName>
        <fullName evidence="2">Cardiolipin synthetase</fullName>
        <ecNumber evidence="2">2.7.8.-</ecNumber>
    </submittedName>
</protein>
<feature type="compositionally biased region" description="Basic and acidic residues" evidence="1">
    <location>
        <begin position="96"/>
        <end position="107"/>
    </location>
</feature>
<keyword evidence="2" id="KW-0808">Transferase</keyword>
<feature type="compositionally biased region" description="Basic and acidic residues" evidence="1">
    <location>
        <begin position="1"/>
        <end position="10"/>
    </location>
</feature>
<dbReference type="GO" id="GO:0016740">
    <property type="term" value="F:transferase activity"/>
    <property type="evidence" value="ECO:0007669"/>
    <property type="project" value="UniProtKB-KW"/>
</dbReference>
<name>A0A6J4LIX8_9GAMM</name>
<organism evidence="2">
    <name type="scientific">uncultured Lysobacter sp</name>
    <dbReference type="NCBI Taxonomy" id="271060"/>
    <lineage>
        <taxon>Bacteria</taxon>
        <taxon>Pseudomonadati</taxon>
        <taxon>Pseudomonadota</taxon>
        <taxon>Gammaproteobacteria</taxon>
        <taxon>Lysobacterales</taxon>
        <taxon>Lysobacteraceae</taxon>
        <taxon>Lysobacter</taxon>
        <taxon>environmental samples</taxon>
    </lineage>
</organism>
<feature type="compositionally biased region" description="Low complexity" evidence="1">
    <location>
        <begin position="199"/>
        <end position="211"/>
    </location>
</feature>
<dbReference type="AlphaFoldDB" id="A0A6J4LIX8"/>
<dbReference type="EC" id="2.7.8.-" evidence="2"/>
<feature type="non-terminal residue" evidence="2">
    <location>
        <position position="1"/>
    </location>
</feature>
<feature type="compositionally biased region" description="Basic and acidic residues" evidence="1">
    <location>
        <begin position="121"/>
        <end position="134"/>
    </location>
</feature>
<feature type="region of interest" description="Disordered" evidence="1">
    <location>
        <begin position="1"/>
        <end position="30"/>
    </location>
</feature>
<feature type="compositionally biased region" description="Basic and acidic residues" evidence="1">
    <location>
        <begin position="216"/>
        <end position="227"/>
    </location>
</feature>
<feature type="compositionally biased region" description="Basic residues" evidence="1">
    <location>
        <begin position="168"/>
        <end position="182"/>
    </location>
</feature>
<feature type="region of interest" description="Disordered" evidence="1">
    <location>
        <begin position="96"/>
        <end position="245"/>
    </location>
</feature>
<feature type="region of interest" description="Disordered" evidence="1">
    <location>
        <begin position="365"/>
        <end position="385"/>
    </location>
</feature>
<evidence type="ECO:0000313" key="2">
    <source>
        <dbReference type="EMBL" id="CAA9333512.1"/>
    </source>
</evidence>
<feature type="non-terminal residue" evidence="2">
    <location>
        <position position="423"/>
    </location>
</feature>
<accession>A0A6J4LIX8</accession>
<gene>
    <name evidence="2" type="ORF">AVDCRST_MAG71-1881</name>
</gene>
<dbReference type="EMBL" id="CADCUA010000448">
    <property type="protein sequence ID" value="CAA9333512.1"/>
    <property type="molecule type" value="Genomic_DNA"/>
</dbReference>
<feature type="region of interest" description="Disordered" evidence="1">
    <location>
        <begin position="281"/>
        <end position="301"/>
    </location>
</feature>